<evidence type="ECO:0000256" key="2">
    <source>
        <dbReference type="ARBA" id="ARBA00022448"/>
    </source>
</evidence>
<evidence type="ECO:0000313" key="9">
    <source>
        <dbReference type="EMBL" id="SFR68801.1"/>
    </source>
</evidence>
<dbReference type="GO" id="GO:0005886">
    <property type="term" value="C:plasma membrane"/>
    <property type="evidence" value="ECO:0007669"/>
    <property type="project" value="UniProtKB-SubCell"/>
</dbReference>
<dbReference type="Gene3D" id="1.10.3720.10">
    <property type="entry name" value="MetI-like"/>
    <property type="match status" value="1"/>
</dbReference>
<evidence type="ECO:0000256" key="1">
    <source>
        <dbReference type="ARBA" id="ARBA00004651"/>
    </source>
</evidence>
<dbReference type="InterPro" id="IPR000515">
    <property type="entry name" value="MetI-like"/>
</dbReference>
<keyword evidence="10" id="KW-1185">Reference proteome</keyword>
<organism evidence="9 10">
    <name type="scientific">Anaeromicropila populeti</name>
    <dbReference type="NCBI Taxonomy" id="37658"/>
    <lineage>
        <taxon>Bacteria</taxon>
        <taxon>Bacillati</taxon>
        <taxon>Bacillota</taxon>
        <taxon>Clostridia</taxon>
        <taxon>Lachnospirales</taxon>
        <taxon>Lachnospiraceae</taxon>
        <taxon>Anaeromicropila</taxon>
    </lineage>
</organism>
<evidence type="ECO:0000313" key="10">
    <source>
        <dbReference type="Proteomes" id="UP000199659"/>
    </source>
</evidence>
<sequence>MKKFYSNKLAIVLFAFPALLVFTVMVFYPIVQAFVKSFYEWNGLGSGTFIGFDNYTKLFGDTVFKLSNKNALIFALVITVFQMTLASIFALVVSNKKVKGRNFLRVAYFIPVVLSVTVVCQLWLAILNADTGLLNAIFKALGINYEQNWLSDRHHAIYVIAFVNAWQWMGYQFALMMAGIKSIPNDYYEAARIDGASTLQAHSKVTIPLLKETYKICLTISLTGGVKAFTEMFIMTKGGPGNATYTLTYLMYKAAFREYRYGYGMASASILVIQCLVIILVINWLFRDKEDRRESRWSKKTGQVK</sequence>
<dbReference type="GO" id="GO:0055085">
    <property type="term" value="P:transmembrane transport"/>
    <property type="evidence" value="ECO:0007669"/>
    <property type="project" value="InterPro"/>
</dbReference>
<accession>A0A1I6IQ73</accession>
<dbReference type="PANTHER" id="PTHR30193:SF37">
    <property type="entry name" value="INNER MEMBRANE ABC TRANSPORTER PERMEASE PROTEIN YCJO"/>
    <property type="match status" value="1"/>
</dbReference>
<evidence type="ECO:0000256" key="5">
    <source>
        <dbReference type="ARBA" id="ARBA00022989"/>
    </source>
</evidence>
<evidence type="ECO:0000256" key="4">
    <source>
        <dbReference type="ARBA" id="ARBA00022692"/>
    </source>
</evidence>
<keyword evidence="6 7" id="KW-0472">Membrane</keyword>
<proteinExistence type="inferred from homology"/>
<name>A0A1I6IQ73_9FIRM</name>
<dbReference type="OrthoDB" id="9761387at2"/>
<dbReference type="Pfam" id="PF00528">
    <property type="entry name" value="BPD_transp_1"/>
    <property type="match status" value="1"/>
</dbReference>
<dbReference type="RefSeq" id="WP_092559611.1">
    <property type="nucleotide sequence ID" value="NZ_FOYZ01000003.1"/>
</dbReference>
<evidence type="ECO:0000259" key="8">
    <source>
        <dbReference type="PROSITE" id="PS50928"/>
    </source>
</evidence>
<feature type="domain" description="ABC transmembrane type-1" evidence="8">
    <location>
        <begin position="68"/>
        <end position="282"/>
    </location>
</feature>
<dbReference type="EMBL" id="FOYZ01000003">
    <property type="protein sequence ID" value="SFR68801.1"/>
    <property type="molecule type" value="Genomic_DNA"/>
</dbReference>
<feature type="transmembrane region" description="Helical" evidence="7">
    <location>
        <begin position="106"/>
        <end position="126"/>
    </location>
</feature>
<evidence type="ECO:0000256" key="7">
    <source>
        <dbReference type="RuleBase" id="RU363032"/>
    </source>
</evidence>
<dbReference type="CDD" id="cd06261">
    <property type="entry name" value="TM_PBP2"/>
    <property type="match status" value="1"/>
</dbReference>
<dbReference type="Proteomes" id="UP000199659">
    <property type="component" value="Unassembled WGS sequence"/>
</dbReference>
<dbReference type="PROSITE" id="PS50928">
    <property type="entry name" value="ABC_TM1"/>
    <property type="match status" value="1"/>
</dbReference>
<keyword evidence="4 7" id="KW-0812">Transmembrane</keyword>
<evidence type="ECO:0000256" key="3">
    <source>
        <dbReference type="ARBA" id="ARBA00022475"/>
    </source>
</evidence>
<keyword evidence="3" id="KW-1003">Cell membrane</keyword>
<dbReference type="SUPFAM" id="SSF161098">
    <property type="entry name" value="MetI-like"/>
    <property type="match status" value="1"/>
</dbReference>
<keyword evidence="5 7" id="KW-1133">Transmembrane helix</keyword>
<feature type="transmembrane region" description="Helical" evidence="7">
    <location>
        <begin position="261"/>
        <end position="286"/>
    </location>
</feature>
<feature type="transmembrane region" description="Helical" evidence="7">
    <location>
        <begin position="71"/>
        <end position="94"/>
    </location>
</feature>
<reference evidence="9 10" key="1">
    <citation type="submission" date="2016-10" db="EMBL/GenBank/DDBJ databases">
        <authorList>
            <person name="de Groot N.N."/>
        </authorList>
    </citation>
    <scope>NUCLEOTIDE SEQUENCE [LARGE SCALE GENOMIC DNA]</scope>
    <source>
        <strain evidence="9 10">743A</strain>
    </source>
</reference>
<comment type="subcellular location">
    <subcellularLocation>
        <location evidence="1 7">Cell membrane</location>
        <topology evidence="1 7">Multi-pass membrane protein</topology>
    </subcellularLocation>
</comment>
<feature type="transmembrane region" description="Helical" evidence="7">
    <location>
        <begin position="9"/>
        <end position="31"/>
    </location>
</feature>
<evidence type="ECO:0000256" key="6">
    <source>
        <dbReference type="ARBA" id="ARBA00023136"/>
    </source>
</evidence>
<dbReference type="InterPro" id="IPR035906">
    <property type="entry name" value="MetI-like_sf"/>
</dbReference>
<dbReference type="PANTHER" id="PTHR30193">
    <property type="entry name" value="ABC TRANSPORTER PERMEASE PROTEIN"/>
    <property type="match status" value="1"/>
</dbReference>
<dbReference type="InterPro" id="IPR051393">
    <property type="entry name" value="ABC_transporter_permease"/>
</dbReference>
<gene>
    <name evidence="9" type="ORF">SAMN05661086_01011</name>
</gene>
<comment type="similarity">
    <text evidence="7">Belongs to the binding-protein-dependent transport system permease family.</text>
</comment>
<dbReference type="AlphaFoldDB" id="A0A1I6IQ73"/>
<dbReference type="STRING" id="37658.SAMN05661086_01011"/>
<protein>
    <submittedName>
        <fullName evidence="9">Raffinose/stachyose/melibiose transport system permease protein</fullName>
    </submittedName>
</protein>
<keyword evidence="2 7" id="KW-0813">Transport</keyword>